<dbReference type="Proteomes" id="UP000199516">
    <property type="component" value="Unassembled WGS sequence"/>
</dbReference>
<name>A0A1I2BIE6_9BACI</name>
<feature type="transmembrane region" description="Helical" evidence="1">
    <location>
        <begin position="6"/>
        <end position="27"/>
    </location>
</feature>
<keyword evidence="3" id="KW-1185">Reference proteome</keyword>
<dbReference type="EMBL" id="FONT01000002">
    <property type="protein sequence ID" value="SFE55941.1"/>
    <property type="molecule type" value="Genomic_DNA"/>
</dbReference>
<gene>
    <name evidence="2" type="ORF">SAMN05192532_102323</name>
</gene>
<sequence length="33" mass="3882">MTFWIIASFLLFVVILICSFGTYFNLYGTKDKE</sequence>
<evidence type="ECO:0000313" key="2">
    <source>
        <dbReference type="EMBL" id="SFE55941.1"/>
    </source>
</evidence>
<proteinExistence type="predicted"/>
<accession>A0A1I2BIE6</accession>
<dbReference type="AlphaFoldDB" id="A0A1I2BIE6"/>
<keyword evidence="1" id="KW-0812">Transmembrane</keyword>
<reference evidence="2 3" key="1">
    <citation type="submission" date="2016-10" db="EMBL/GenBank/DDBJ databases">
        <authorList>
            <person name="de Groot N.N."/>
        </authorList>
    </citation>
    <scope>NUCLEOTIDE SEQUENCE [LARGE SCALE GENOMIC DNA]</scope>
    <source>
        <strain evidence="2 3">DSM 23995</strain>
    </source>
</reference>
<keyword evidence="1" id="KW-1133">Transmembrane helix</keyword>
<keyword evidence="1" id="KW-0472">Membrane</keyword>
<protein>
    <submittedName>
        <fullName evidence="2">Uncharacterized protein</fullName>
    </submittedName>
</protein>
<evidence type="ECO:0000313" key="3">
    <source>
        <dbReference type="Proteomes" id="UP000199516"/>
    </source>
</evidence>
<evidence type="ECO:0000256" key="1">
    <source>
        <dbReference type="SAM" id="Phobius"/>
    </source>
</evidence>
<organism evidence="2 3">
    <name type="scientific">Alteribacillus iranensis</name>
    <dbReference type="NCBI Taxonomy" id="930128"/>
    <lineage>
        <taxon>Bacteria</taxon>
        <taxon>Bacillati</taxon>
        <taxon>Bacillota</taxon>
        <taxon>Bacilli</taxon>
        <taxon>Bacillales</taxon>
        <taxon>Bacillaceae</taxon>
        <taxon>Alteribacillus</taxon>
    </lineage>
</organism>